<comment type="caution">
    <text evidence="2">The sequence shown here is derived from an EMBL/GenBank/DDBJ whole genome shotgun (WGS) entry which is preliminary data.</text>
</comment>
<reference evidence="3" key="1">
    <citation type="journal article" date="2019" name="Int. J. Syst. Evol. Microbiol.">
        <title>The Global Catalogue of Microorganisms (GCM) 10K type strain sequencing project: providing services to taxonomists for standard genome sequencing and annotation.</title>
        <authorList>
            <consortium name="The Broad Institute Genomics Platform"/>
            <consortium name="The Broad Institute Genome Sequencing Center for Infectious Disease"/>
            <person name="Wu L."/>
            <person name="Ma J."/>
        </authorList>
    </citation>
    <scope>NUCLEOTIDE SEQUENCE [LARGE SCALE GENOMIC DNA]</scope>
    <source>
        <strain evidence="3">JCM 3296</strain>
    </source>
</reference>
<organism evidence="2 3">
    <name type="scientific">Lentzea flava</name>
    <dbReference type="NCBI Taxonomy" id="103732"/>
    <lineage>
        <taxon>Bacteria</taxon>
        <taxon>Bacillati</taxon>
        <taxon>Actinomycetota</taxon>
        <taxon>Actinomycetes</taxon>
        <taxon>Pseudonocardiales</taxon>
        <taxon>Pseudonocardiaceae</taxon>
        <taxon>Lentzea</taxon>
    </lineage>
</organism>
<keyword evidence="3" id="KW-1185">Reference proteome</keyword>
<protein>
    <submittedName>
        <fullName evidence="2">Uncharacterized protein</fullName>
    </submittedName>
</protein>
<evidence type="ECO:0000313" key="2">
    <source>
        <dbReference type="EMBL" id="GGU47123.1"/>
    </source>
</evidence>
<feature type="region of interest" description="Disordered" evidence="1">
    <location>
        <begin position="54"/>
        <end position="94"/>
    </location>
</feature>
<proteinExistence type="predicted"/>
<dbReference type="Proteomes" id="UP000649573">
    <property type="component" value="Unassembled WGS sequence"/>
</dbReference>
<gene>
    <name evidence="2" type="ORF">GCM10010178_44600</name>
</gene>
<feature type="compositionally biased region" description="Basic and acidic residues" evidence="1">
    <location>
        <begin position="66"/>
        <end position="94"/>
    </location>
</feature>
<evidence type="ECO:0000256" key="1">
    <source>
        <dbReference type="SAM" id="MobiDB-lite"/>
    </source>
</evidence>
<name>A0ABQ2UP30_9PSEU</name>
<evidence type="ECO:0000313" key="3">
    <source>
        <dbReference type="Proteomes" id="UP000649573"/>
    </source>
</evidence>
<sequence length="94" mass="10207">MTPEDVELAAGLKKISELMPGVAFDFIMGTLSPEKEYEFGQILITLGEILSHRAEKRGLSGPPIDRGTENGLAKRVDDASKQPHKASADDSEPR</sequence>
<dbReference type="EMBL" id="BMRE01000019">
    <property type="protein sequence ID" value="GGU47123.1"/>
    <property type="molecule type" value="Genomic_DNA"/>
</dbReference>
<dbReference type="RefSeq" id="WP_189255645.1">
    <property type="nucleotide sequence ID" value="NZ_BMRE01000019.1"/>
</dbReference>
<accession>A0ABQ2UP30</accession>